<feature type="region of interest" description="Disordered" evidence="1">
    <location>
        <begin position="29"/>
        <end position="71"/>
    </location>
</feature>
<name>A0A218ZA55_9HELO</name>
<proteinExistence type="predicted"/>
<evidence type="ECO:0000313" key="3">
    <source>
        <dbReference type="Proteomes" id="UP000242519"/>
    </source>
</evidence>
<evidence type="ECO:0000256" key="1">
    <source>
        <dbReference type="SAM" id="MobiDB-lite"/>
    </source>
</evidence>
<protein>
    <submittedName>
        <fullName evidence="2">Uncharacterized protein</fullName>
    </submittedName>
</protein>
<dbReference type="AlphaFoldDB" id="A0A218ZA55"/>
<keyword evidence="3" id="KW-1185">Reference proteome</keyword>
<dbReference type="InParanoid" id="A0A218ZA55"/>
<organism evidence="2 3">
    <name type="scientific">Diplocarpon coronariae</name>
    <dbReference type="NCBI Taxonomy" id="2795749"/>
    <lineage>
        <taxon>Eukaryota</taxon>
        <taxon>Fungi</taxon>
        <taxon>Dikarya</taxon>
        <taxon>Ascomycota</taxon>
        <taxon>Pezizomycotina</taxon>
        <taxon>Leotiomycetes</taxon>
        <taxon>Helotiales</taxon>
        <taxon>Drepanopezizaceae</taxon>
        <taxon>Diplocarpon</taxon>
    </lineage>
</organism>
<sequence length="139" mass="14723">MIPGSKSLSYPPYHSLINTIMQAATHLQVQETSHHHLPAERALSSPPRRDPTAPSRAARLPGDEPDHGLGRGRVAAALCRNLPGLSRLVSSPLASPRLARVLPAPSPAGPHDVKVKSSRANGAHAGTLWPAVKVVGGWW</sequence>
<gene>
    <name evidence="2" type="ORF">B2J93_1600</name>
</gene>
<evidence type="ECO:0000313" key="2">
    <source>
        <dbReference type="EMBL" id="OWP04046.1"/>
    </source>
</evidence>
<reference evidence="2 3" key="1">
    <citation type="submission" date="2017-04" db="EMBL/GenBank/DDBJ databases">
        <title>Draft genome sequence of Marssonina coronaria NL1: causal agent of apple blotch.</title>
        <authorList>
            <person name="Cheng Q."/>
        </authorList>
    </citation>
    <scope>NUCLEOTIDE SEQUENCE [LARGE SCALE GENOMIC DNA]</scope>
    <source>
        <strain evidence="2 3">NL1</strain>
    </source>
</reference>
<dbReference type="EMBL" id="MZNU01000138">
    <property type="protein sequence ID" value="OWP04046.1"/>
    <property type="molecule type" value="Genomic_DNA"/>
</dbReference>
<comment type="caution">
    <text evidence="2">The sequence shown here is derived from an EMBL/GenBank/DDBJ whole genome shotgun (WGS) entry which is preliminary data.</text>
</comment>
<dbReference type="Proteomes" id="UP000242519">
    <property type="component" value="Unassembled WGS sequence"/>
</dbReference>
<accession>A0A218ZA55</accession>